<proteinExistence type="predicted"/>
<feature type="compositionally biased region" description="Polar residues" evidence="1">
    <location>
        <begin position="60"/>
        <end position="69"/>
    </location>
</feature>
<sequence length="69" mass="7175">MTGVLPVAINTIIVSPTARPIPIISAEKIPGLAVRMTTRVMVCHGVAPSASEPRVRPRGTLNTASSAIE</sequence>
<dbReference type="AlphaFoldDB" id="A0A5E7A5B1"/>
<dbReference type="Proteomes" id="UP000326437">
    <property type="component" value="Unassembled WGS sequence"/>
</dbReference>
<evidence type="ECO:0000313" key="2">
    <source>
        <dbReference type="EMBL" id="VVN64252.1"/>
    </source>
</evidence>
<dbReference type="EMBL" id="CABVHO010000280">
    <property type="protein sequence ID" value="VVN73966.1"/>
    <property type="molecule type" value="Genomic_DNA"/>
</dbReference>
<gene>
    <name evidence="2" type="ORF">PS685_04580</name>
    <name evidence="3" type="ORF">PS685_05198</name>
</gene>
<evidence type="ECO:0000256" key="1">
    <source>
        <dbReference type="SAM" id="MobiDB-lite"/>
    </source>
</evidence>
<dbReference type="EMBL" id="CABVHO010000102">
    <property type="protein sequence ID" value="VVN64252.1"/>
    <property type="molecule type" value="Genomic_DNA"/>
</dbReference>
<feature type="region of interest" description="Disordered" evidence="1">
    <location>
        <begin position="49"/>
        <end position="69"/>
    </location>
</feature>
<name>A0A5E7A5B1_PSEFL</name>
<evidence type="ECO:0000313" key="4">
    <source>
        <dbReference type="Proteomes" id="UP000326437"/>
    </source>
</evidence>
<protein>
    <submittedName>
        <fullName evidence="3">Uncharacterized protein</fullName>
    </submittedName>
</protein>
<accession>A0A5E7A5B1</accession>
<reference evidence="3 4" key="1">
    <citation type="submission" date="2019-09" db="EMBL/GenBank/DDBJ databases">
        <authorList>
            <person name="Chandra G."/>
            <person name="Truman W A."/>
        </authorList>
    </citation>
    <scope>NUCLEOTIDE SEQUENCE [LARGE SCALE GENOMIC DNA]</scope>
    <source>
        <strain evidence="3">PS685</strain>
    </source>
</reference>
<organism evidence="3 4">
    <name type="scientific">Pseudomonas fluorescens</name>
    <dbReference type="NCBI Taxonomy" id="294"/>
    <lineage>
        <taxon>Bacteria</taxon>
        <taxon>Pseudomonadati</taxon>
        <taxon>Pseudomonadota</taxon>
        <taxon>Gammaproteobacteria</taxon>
        <taxon>Pseudomonadales</taxon>
        <taxon>Pseudomonadaceae</taxon>
        <taxon>Pseudomonas</taxon>
    </lineage>
</organism>
<evidence type="ECO:0000313" key="3">
    <source>
        <dbReference type="EMBL" id="VVN73966.1"/>
    </source>
</evidence>